<evidence type="ECO:0000313" key="10">
    <source>
        <dbReference type="EMBL" id="KRO97445.1"/>
    </source>
</evidence>
<keyword evidence="6 9" id="KW-0812">Transmembrane</keyword>
<evidence type="ECO:0000256" key="8">
    <source>
        <dbReference type="ARBA" id="ARBA00023136"/>
    </source>
</evidence>
<evidence type="ECO:0000256" key="9">
    <source>
        <dbReference type="RuleBase" id="RU368030"/>
    </source>
</evidence>
<keyword evidence="5 9" id="KW-0997">Cell inner membrane</keyword>
<comment type="PTM">
    <text evidence="9">Cleaved by prepilin peptidase.</text>
</comment>
<dbReference type="PANTHER" id="PTHR38779:SF2">
    <property type="entry name" value="TYPE II SECRETION SYSTEM PROTEIN I-RELATED"/>
    <property type="match status" value="1"/>
</dbReference>
<dbReference type="InterPro" id="IPR010052">
    <property type="entry name" value="T2SS_protein-GspI"/>
</dbReference>
<dbReference type="AlphaFoldDB" id="A0A0R2UDB0"/>
<gene>
    <name evidence="10" type="ORF">ABS24_06810</name>
</gene>
<evidence type="ECO:0000256" key="5">
    <source>
        <dbReference type="ARBA" id="ARBA00022519"/>
    </source>
</evidence>
<comment type="subcellular location">
    <subcellularLocation>
        <location evidence="1 9">Cell inner membrane</location>
        <topology evidence="1 9">Single-pass membrane protein</topology>
    </subcellularLocation>
</comment>
<dbReference type="EMBL" id="LICA01000002">
    <property type="protein sequence ID" value="KRO97445.1"/>
    <property type="molecule type" value="Genomic_DNA"/>
</dbReference>
<dbReference type="PANTHER" id="PTHR38779">
    <property type="entry name" value="TYPE II SECRETION SYSTEM PROTEIN I-RELATED"/>
    <property type="match status" value="1"/>
</dbReference>
<dbReference type="NCBIfam" id="TIGR01707">
    <property type="entry name" value="gspI"/>
    <property type="match status" value="1"/>
</dbReference>
<organism evidence="10 11">
    <name type="scientific">SAR92 bacterium BACL26 MAG-121220-bin70</name>
    <dbReference type="NCBI Taxonomy" id="1655626"/>
    <lineage>
        <taxon>Bacteria</taxon>
        <taxon>Pseudomonadati</taxon>
        <taxon>Pseudomonadota</taxon>
        <taxon>Gammaproteobacteria</taxon>
        <taxon>Cellvibrionales</taxon>
        <taxon>Porticoccaceae</taxon>
        <taxon>SAR92 clade</taxon>
    </lineage>
</organism>
<dbReference type="InterPro" id="IPR045584">
    <property type="entry name" value="Pilin-like"/>
</dbReference>
<protein>
    <recommendedName>
        <fullName evidence="9">Type II secretion system protein I</fullName>
        <shortName evidence="9">T2SS minor pseudopilin I</shortName>
    </recommendedName>
</protein>
<keyword evidence="7 9" id="KW-1133">Transmembrane helix</keyword>
<dbReference type="NCBIfam" id="TIGR02532">
    <property type="entry name" value="IV_pilin_GFxxxE"/>
    <property type="match status" value="1"/>
</dbReference>
<accession>A0A0R2UDB0</accession>
<dbReference type="SUPFAM" id="SSF54523">
    <property type="entry name" value="Pili subunits"/>
    <property type="match status" value="1"/>
</dbReference>
<dbReference type="Proteomes" id="UP000051213">
    <property type="component" value="Unassembled WGS sequence"/>
</dbReference>
<evidence type="ECO:0000256" key="1">
    <source>
        <dbReference type="ARBA" id="ARBA00004377"/>
    </source>
</evidence>
<comment type="similarity">
    <text evidence="2 9">Belongs to the GSP I family.</text>
</comment>
<keyword evidence="4 9" id="KW-0488">Methylation</keyword>
<comment type="function">
    <text evidence="9">Component of the type II secretion system required for the energy-dependent secretion of extracellular factors such as proteases and toxins from the periplasm.</text>
</comment>
<dbReference type="GO" id="GO:0015627">
    <property type="term" value="C:type II protein secretion system complex"/>
    <property type="evidence" value="ECO:0007669"/>
    <property type="project" value="UniProtKB-UniRule"/>
</dbReference>
<feature type="transmembrane region" description="Helical" evidence="9">
    <location>
        <begin position="12"/>
        <end position="33"/>
    </location>
</feature>
<comment type="subunit">
    <text evidence="9">Type II secretion is composed of four main components: the outer membrane complex, the inner membrane complex, the cytoplasmic secretion ATPase and the periplasm-spanning pseudopilus.</text>
</comment>
<sequence>MRCATENRGFTLIEVMVALFILSLVLSSAVQMVHQYSDERLRIRERFFANQVAWNHLLERYEHSQKWSVSPDLKIKGIDVQAGQDWRWEMKIEKAMGQELYRYQVQSGSVGSKSYQATLAVYLVED</sequence>
<reference evidence="10 11" key="1">
    <citation type="submission" date="2015-10" db="EMBL/GenBank/DDBJ databases">
        <title>Metagenome-Assembled Genomes uncover a global brackish microbiome.</title>
        <authorList>
            <person name="Hugerth L.W."/>
            <person name="Larsson J."/>
            <person name="Alneberg J."/>
            <person name="Lindh M.V."/>
            <person name="Legrand C."/>
            <person name="Pinhassi J."/>
            <person name="Andersson A.F."/>
        </authorList>
    </citation>
    <scope>NUCLEOTIDE SEQUENCE [LARGE SCALE GENOMIC DNA]</scope>
    <source>
        <strain evidence="10">BACL26 MAG-121220-bin70</strain>
    </source>
</reference>
<proteinExistence type="inferred from homology"/>
<keyword evidence="3" id="KW-1003">Cell membrane</keyword>
<evidence type="ECO:0000256" key="3">
    <source>
        <dbReference type="ARBA" id="ARBA00022475"/>
    </source>
</evidence>
<evidence type="ECO:0000256" key="7">
    <source>
        <dbReference type="ARBA" id="ARBA00022989"/>
    </source>
</evidence>
<evidence type="ECO:0000256" key="6">
    <source>
        <dbReference type="ARBA" id="ARBA00022692"/>
    </source>
</evidence>
<evidence type="ECO:0000256" key="4">
    <source>
        <dbReference type="ARBA" id="ARBA00022481"/>
    </source>
</evidence>
<keyword evidence="8 9" id="KW-0472">Membrane</keyword>
<name>A0A0R2UDB0_9GAMM</name>
<dbReference type="Gene3D" id="3.30.1300.30">
    <property type="entry name" value="GSPII I/J protein-like"/>
    <property type="match status" value="1"/>
</dbReference>
<dbReference type="Pfam" id="PF07963">
    <property type="entry name" value="N_methyl"/>
    <property type="match status" value="1"/>
</dbReference>
<dbReference type="GO" id="GO:0015628">
    <property type="term" value="P:protein secretion by the type II secretion system"/>
    <property type="evidence" value="ECO:0007669"/>
    <property type="project" value="UniProtKB-UniRule"/>
</dbReference>
<dbReference type="PROSITE" id="PS00409">
    <property type="entry name" value="PROKAR_NTER_METHYL"/>
    <property type="match status" value="1"/>
</dbReference>
<dbReference type="InterPro" id="IPR012902">
    <property type="entry name" value="N_methyl_site"/>
</dbReference>
<evidence type="ECO:0000313" key="11">
    <source>
        <dbReference type="Proteomes" id="UP000051213"/>
    </source>
</evidence>
<comment type="caution">
    <text evidence="10">The sequence shown here is derived from an EMBL/GenBank/DDBJ whole genome shotgun (WGS) entry which is preliminary data.</text>
</comment>
<evidence type="ECO:0000256" key="2">
    <source>
        <dbReference type="ARBA" id="ARBA00008358"/>
    </source>
</evidence>
<dbReference type="GO" id="GO:0005886">
    <property type="term" value="C:plasma membrane"/>
    <property type="evidence" value="ECO:0007669"/>
    <property type="project" value="UniProtKB-SubCell"/>
</dbReference>